<comment type="pathway">
    <text evidence="2">Protein modification; protein glycosylation.</text>
</comment>
<dbReference type="OrthoDB" id="19039at2759"/>
<dbReference type="GO" id="GO:0005789">
    <property type="term" value="C:endoplasmic reticulum membrane"/>
    <property type="evidence" value="ECO:0007669"/>
    <property type="project" value="UniProtKB-SubCell"/>
</dbReference>
<evidence type="ECO:0000256" key="6">
    <source>
        <dbReference type="ARBA" id="ARBA00022692"/>
    </source>
</evidence>
<keyword evidence="5" id="KW-0808">Transferase</keyword>
<dbReference type="Pfam" id="PF03901">
    <property type="entry name" value="Glyco_transf_22"/>
    <property type="match status" value="1"/>
</dbReference>
<keyword evidence="8 12" id="KW-1133">Transmembrane helix</keyword>
<evidence type="ECO:0000313" key="14">
    <source>
        <dbReference type="Proteomes" id="UP000054342"/>
    </source>
</evidence>
<dbReference type="Proteomes" id="UP000054342">
    <property type="component" value="Unassembled WGS sequence"/>
</dbReference>
<evidence type="ECO:0000256" key="8">
    <source>
        <dbReference type="ARBA" id="ARBA00022989"/>
    </source>
</evidence>
<evidence type="ECO:0000256" key="2">
    <source>
        <dbReference type="ARBA" id="ARBA00004922"/>
    </source>
</evidence>
<keyword evidence="9 12" id="KW-0472">Membrane</keyword>
<dbReference type="STRING" id="348802.A0A0D2F9W5"/>
<keyword evidence="14" id="KW-1185">Reference proteome</keyword>
<protein>
    <recommendedName>
        <fullName evidence="12">Mannosyltransferase</fullName>
        <ecNumber evidence="12">2.4.1.-</ecNumber>
    </recommendedName>
</protein>
<keyword evidence="6 12" id="KW-0812">Transmembrane</keyword>
<evidence type="ECO:0000256" key="10">
    <source>
        <dbReference type="ARBA" id="ARBA00044721"/>
    </source>
</evidence>
<evidence type="ECO:0000256" key="9">
    <source>
        <dbReference type="ARBA" id="ARBA00023136"/>
    </source>
</evidence>
<feature type="transmembrane region" description="Helical" evidence="12">
    <location>
        <begin position="340"/>
        <end position="360"/>
    </location>
</feature>
<evidence type="ECO:0000256" key="7">
    <source>
        <dbReference type="ARBA" id="ARBA00022824"/>
    </source>
</evidence>
<evidence type="ECO:0000256" key="1">
    <source>
        <dbReference type="ARBA" id="ARBA00004477"/>
    </source>
</evidence>
<dbReference type="GeneID" id="25327343"/>
<feature type="transmembrane region" description="Helical" evidence="12">
    <location>
        <begin position="183"/>
        <end position="210"/>
    </location>
</feature>
<name>A0A0D2F9W5_9EURO</name>
<evidence type="ECO:0000256" key="4">
    <source>
        <dbReference type="ARBA" id="ARBA00022676"/>
    </source>
</evidence>
<dbReference type="PANTHER" id="PTHR22760">
    <property type="entry name" value="GLYCOSYLTRANSFERASE"/>
    <property type="match status" value="1"/>
</dbReference>
<dbReference type="InterPro" id="IPR005599">
    <property type="entry name" value="GPI_mannosylTrfase"/>
</dbReference>
<feature type="transmembrane region" description="Helical" evidence="12">
    <location>
        <begin position="6"/>
        <end position="22"/>
    </location>
</feature>
<gene>
    <name evidence="13" type="ORF">PV05_05435</name>
</gene>
<dbReference type="PANTHER" id="PTHR22760:SF1">
    <property type="entry name" value="DOL-P-MAN:MAN(7)GLCNAC(2)-PP-DOL ALPHA-1,6-MANNOSYLTRANSFERASE"/>
    <property type="match status" value="1"/>
</dbReference>
<keyword evidence="7 12" id="KW-0256">Endoplasmic reticulum</keyword>
<feature type="transmembrane region" description="Helical" evidence="12">
    <location>
        <begin position="222"/>
        <end position="245"/>
    </location>
</feature>
<comment type="function">
    <text evidence="10">Mannosyltransferase that operates in the biosynthetic pathway of dolichol-linked oligosaccharides, the glycan precursors employed in protein asparagine (N)-glycosylation. The assembly of dolichol-linked oligosaccharides begins on the cytosolic side of the endoplasmic reticulum membrane and finishes in its lumen. The sequential addition of sugars to dolichol pyrophosphate produces dolichol-linked oligosaccharides containing fourteen sugars, including two GlcNAcs, nine mannoses and three glucoses. Once assembled, the oligosaccharide is transferred from the lipid to nascent proteins by oligosaccharyltransferases. In the lumen of the endoplasmic reticulum, adds the eighth mannose residue in an alpha-1,6 linkage onto Man(7)GlcNAc(2)-PP-dolichol to produce Man(8)GlcNAc(2)-PP-dolichol.</text>
</comment>
<dbReference type="HOGENOM" id="CLU_008917_4_1_1"/>
<feature type="transmembrane region" description="Helical" evidence="12">
    <location>
        <begin position="111"/>
        <end position="135"/>
    </location>
</feature>
<evidence type="ECO:0000256" key="12">
    <source>
        <dbReference type="RuleBase" id="RU363075"/>
    </source>
</evidence>
<organism evidence="13 14">
    <name type="scientific">Exophiala xenobiotica</name>
    <dbReference type="NCBI Taxonomy" id="348802"/>
    <lineage>
        <taxon>Eukaryota</taxon>
        <taxon>Fungi</taxon>
        <taxon>Dikarya</taxon>
        <taxon>Ascomycota</taxon>
        <taxon>Pezizomycotina</taxon>
        <taxon>Eurotiomycetes</taxon>
        <taxon>Chaetothyriomycetidae</taxon>
        <taxon>Chaetothyriales</taxon>
        <taxon>Herpotrichiellaceae</taxon>
        <taxon>Exophiala</taxon>
    </lineage>
</organism>
<feature type="transmembrane region" description="Helical" evidence="12">
    <location>
        <begin position="372"/>
        <end position="393"/>
    </location>
</feature>
<evidence type="ECO:0000256" key="11">
    <source>
        <dbReference type="ARBA" id="ARBA00048899"/>
    </source>
</evidence>
<evidence type="ECO:0000313" key="13">
    <source>
        <dbReference type="EMBL" id="KIW56814.1"/>
    </source>
</evidence>
<proteinExistence type="inferred from homology"/>
<feature type="transmembrane region" description="Helical" evidence="12">
    <location>
        <begin position="142"/>
        <end position="163"/>
    </location>
</feature>
<feature type="transmembrane region" description="Helical" evidence="12">
    <location>
        <begin position="73"/>
        <end position="91"/>
    </location>
</feature>
<keyword evidence="4 12" id="KW-0328">Glycosyltransferase</keyword>
<dbReference type="GO" id="GO:0006487">
    <property type="term" value="P:protein N-linked glycosylation"/>
    <property type="evidence" value="ECO:0007669"/>
    <property type="project" value="TreeGrafter"/>
</dbReference>
<dbReference type="AlphaFoldDB" id="A0A0D2F9W5"/>
<evidence type="ECO:0000256" key="3">
    <source>
        <dbReference type="ARBA" id="ARBA00007063"/>
    </source>
</evidence>
<comment type="subcellular location">
    <subcellularLocation>
        <location evidence="1 12">Endoplasmic reticulum membrane</location>
        <topology evidence="1 12">Multi-pass membrane protein</topology>
    </subcellularLocation>
</comment>
<dbReference type="EMBL" id="KN847319">
    <property type="protein sequence ID" value="KIW56814.1"/>
    <property type="molecule type" value="Genomic_DNA"/>
</dbReference>
<sequence length="611" mass="68054">MARVELWYLGSLSIVALILLHLDQSRYTKVEESFNIQATHDILKYGVPTHNVYLKLKAQYDHMSFAGAVPRTFIGPLILAAFAKPVVWYGHLDGEQQQMLVRGLLGLFNGLALVGYASGLLRAYGLVTAIWYTMLQASQFHILYYASRTLPNMFAFGITTIALRFLLPDPGSVQLQARRTRLALYLLTLATIIFRSEIALLLASHCAYLLLKTGTLNNAVSLVRAVFLPAILSATVAGLLLTVSIDTFFWQSRSLLWPELAAFLSNVLPSKGGRGASAWGTSPWHWYFTSALPRLLLNPLLLLLPLWGLTTTLRSSILDLTIPSMTYTALYSILPHKETRFLFPIVPPITAAVALCAGYITTRRHRYISYNLTHYLLVLSTMTSALLSTGLLLPLSALTYPGGHALTSLHALSLNYGPQPRITVHLTNLALQTGVTHFLDEPSSPMHARPVLILPGSADGRRPTLTSTRPTQWVYDKTDNETEFLTPSFWSQFDYVVVEDPARVIGAWDIVDKVPGLGKPSILKPDLGRGLLVLGPKKQRREDDALSRLTEEMYGSVGKWMYGIVHDVVREGYGVDKVLGQRWSWTKGWWVHWGLETKLYVLKRSESGIAP</sequence>
<reference evidence="13 14" key="1">
    <citation type="submission" date="2015-01" db="EMBL/GenBank/DDBJ databases">
        <title>The Genome Sequence of Exophiala xenobiotica CBS118157.</title>
        <authorList>
            <consortium name="The Broad Institute Genomics Platform"/>
            <person name="Cuomo C."/>
            <person name="de Hoog S."/>
            <person name="Gorbushina A."/>
            <person name="Stielow B."/>
            <person name="Teixiera M."/>
            <person name="Abouelleil A."/>
            <person name="Chapman S.B."/>
            <person name="Priest M."/>
            <person name="Young S.K."/>
            <person name="Wortman J."/>
            <person name="Nusbaum C."/>
            <person name="Birren B."/>
        </authorList>
    </citation>
    <scope>NUCLEOTIDE SEQUENCE [LARGE SCALE GENOMIC DNA]</scope>
    <source>
        <strain evidence="13 14">CBS 118157</strain>
    </source>
</reference>
<comment type="catalytic activity">
    <reaction evidence="11">
        <text>an alpha-D-Man-(1-&gt;2)-alpha-D-Man-(1-&gt;2)-alpha-D-Man-(1-&gt;3)-[alpha-D-Man-(1-&gt;2)-alpha-D-Man-(1-&gt;3)-alpha-D-Man-(1-&gt;6)]-beta-D-Man-(1-&gt;4)-beta-D-GlcNAc-(1-&gt;4)-alpha-D-GlcNAc-diphospho-di-trans,poly-cis-dolichol + a di-trans,poly-cis-dolichyl beta-D-mannosyl phosphate = an alpha-D-Man-(1-&gt;2)-alpha-D-Man-(1-&gt;2)-alpha-D-Man-(1-&gt;3)-[alpha-D-Man-(1-&gt;2)-alpha-D-Man-(1-&gt;3)-[alpha-D-Man-(1-&gt;6)]-alpha-D-Man-(1-&gt;6)]-beta-D-Man-(1-&gt;4)-beta-D-GlcNAc-(1-&gt;4)-alpha-D-GlcNAc-diphospho-di-trans,poly-cis-dolichol + a di-trans,poly-cis-dolichyl phosphate + H(+)</text>
        <dbReference type="Rhea" id="RHEA:29535"/>
        <dbReference type="Rhea" id="RHEA-COMP:19498"/>
        <dbReference type="Rhea" id="RHEA-COMP:19501"/>
        <dbReference type="Rhea" id="RHEA-COMP:19518"/>
        <dbReference type="Rhea" id="RHEA-COMP:19519"/>
        <dbReference type="ChEBI" id="CHEBI:15378"/>
        <dbReference type="ChEBI" id="CHEBI:57683"/>
        <dbReference type="ChEBI" id="CHEBI:58211"/>
        <dbReference type="ChEBI" id="CHEBI:132517"/>
        <dbReference type="ChEBI" id="CHEBI:132519"/>
        <dbReference type="EC" id="2.4.1.260"/>
    </reaction>
    <physiologicalReaction direction="left-to-right" evidence="11">
        <dbReference type="Rhea" id="RHEA:29536"/>
    </physiologicalReaction>
</comment>
<dbReference type="RefSeq" id="XP_013317398.1">
    <property type="nucleotide sequence ID" value="XM_013461944.1"/>
</dbReference>
<dbReference type="GO" id="GO:0052917">
    <property type="term" value="F:dol-P-Man:Man(7)GlcNAc(2)-PP-Dol alpha-1,6-mannosyltransferase activity"/>
    <property type="evidence" value="ECO:0007669"/>
    <property type="project" value="UniProtKB-EC"/>
</dbReference>
<evidence type="ECO:0000256" key="5">
    <source>
        <dbReference type="ARBA" id="ARBA00022679"/>
    </source>
</evidence>
<comment type="similarity">
    <text evidence="3 12">Belongs to the glycosyltransferase 22 family.</text>
</comment>
<accession>A0A0D2F9W5</accession>
<dbReference type="UniPathway" id="UPA00378"/>
<dbReference type="EC" id="2.4.1.-" evidence="12"/>